<organism evidence="1">
    <name type="scientific">Anguilla anguilla</name>
    <name type="common">European freshwater eel</name>
    <name type="synonym">Muraena anguilla</name>
    <dbReference type="NCBI Taxonomy" id="7936"/>
    <lineage>
        <taxon>Eukaryota</taxon>
        <taxon>Metazoa</taxon>
        <taxon>Chordata</taxon>
        <taxon>Craniata</taxon>
        <taxon>Vertebrata</taxon>
        <taxon>Euteleostomi</taxon>
        <taxon>Actinopterygii</taxon>
        <taxon>Neopterygii</taxon>
        <taxon>Teleostei</taxon>
        <taxon>Anguilliformes</taxon>
        <taxon>Anguillidae</taxon>
        <taxon>Anguilla</taxon>
    </lineage>
</organism>
<protein>
    <submittedName>
        <fullName evidence="1">Uncharacterized protein</fullName>
    </submittedName>
</protein>
<reference evidence="1" key="2">
    <citation type="journal article" date="2015" name="Fish Shellfish Immunol.">
        <title>Early steps in the European eel (Anguilla anguilla)-Vibrio vulnificus interaction in the gills: Role of the RtxA13 toxin.</title>
        <authorList>
            <person name="Callol A."/>
            <person name="Pajuelo D."/>
            <person name="Ebbesson L."/>
            <person name="Teles M."/>
            <person name="MacKenzie S."/>
            <person name="Amaro C."/>
        </authorList>
    </citation>
    <scope>NUCLEOTIDE SEQUENCE</scope>
</reference>
<name>A0A0E9XTN4_ANGAN</name>
<sequence length="122" mass="13971">MLARHTSMFLTAVYTKSFHIVSFKQGTLVSVSSSQYISNWTPREITFSKKRNGETLLIKENGIPVCPSYCAVFQMLLKNTITKENHRAMIYCATIQKERFGTEGRSQKVLITSANFHLKTCW</sequence>
<accession>A0A0E9XTN4</accession>
<reference evidence="1" key="1">
    <citation type="submission" date="2014-11" db="EMBL/GenBank/DDBJ databases">
        <authorList>
            <person name="Amaro Gonzalez C."/>
        </authorList>
    </citation>
    <scope>NUCLEOTIDE SEQUENCE</scope>
</reference>
<dbReference type="AlphaFoldDB" id="A0A0E9XTN4"/>
<evidence type="ECO:0000313" key="1">
    <source>
        <dbReference type="EMBL" id="JAI06103.1"/>
    </source>
</evidence>
<dbReference type="EMBL" id="GBXM01002475">
    <property type="protein sequence ID" value="JAI06103.1"/>
    <property type="molecule type" value="Transcribed_RNA"/>
</dbReference>
<proteinExistence type="predicted"/>